<accession>B0DFX5</accession>
<gene>
    <name evidence="3" type="ORF">LACBIDRAFT_154298</name>
</gene>
<feature type="domain" description="N-acetyltransferase" evidence="2">
    <location>
        <begin position="59"/>
        <end position="152"/>
    </location>
</feature>
<dbReference type="KEGG" id="lbc:LACBIDRAFT_154298"/>
<dbReference type="OrthoDB" id="10039976at2759"/>
<dbReference type="AlphaFoldDB" id="B0DFX5"/>
<organism evidence="4">
    <name type="scientific">Laccaria bicolor (strain S238N-H82 / ATCC MYA-4686)</name>
    <name type="common">Bicoloured deceiver</name>
    <name type="synonym">Laccaria laccata var. bicolor</name>
    <dbReference type="NCBI Taxonomy" id="486041"/>
    <lineage>
        <taxon>Eukaryota</taxon>
        <taxon>Fungi</taxon>
        <taxon>Dikarya</taxon>
        <taxon>Basidiomycota</taxon>
        <taxon>Agaricomycotina</taxon>
        <taxon>Agaricomycetes</taxon>
        <taxon>Agaricomycetidae</taxon>
        <taxon>Agaricales</taxon>
        <taxon>Agaricineae</taxon>
        <taxon>Hydnangiaceae</taxon>
        <taxon>Laccaria</taxon>
    </lineage>
</organism>
<dbReference type="Gene3D" id="3.40.630.30">
    <property type="match status" value="1"/>
</dbReference>
<comment type="pathway">
    <text evidence="1">Nucleotide-sugar biosynthesis; UDP-N-acetyl-alpha-D-glucosamine biosynthesis; N-acetyl-alpha-D-glucosamine 1-phosphate from alpha-D-glucosamine 6-phosphate (route I): step 1/2.</text>
</comment>
<dbReference type="GO" id="GO:0006048">
    <property type="term" value="P:UDP-N-acetylglucosamine biosynthetic process"/>
    <property type="evidence" value="ECO:0007669"/>
    <property type="project" value="UniProtKB-UniRule"/>
</dbReference>
<keyword evidence="1" id="KW-0808">Transferase</keyword>
<feature type="non-terminal residue" evidence="3">
    <location>
        <position position="1"/>
    </location>
</feature>
<dbReference type="InParanoid" id="B0DFX5"/>
<evidence type="ECO:0000259" key="2">
    <source>
        <dbReference type="Pfam" id="PF00583"/>
    </source>
</evidence>
<dbReference type="HOGENOM" id="CLU_072095_0_1_1"/>
<proteinExistence type="inferred from homology"/>
<feature type="non-terminal residue" evidence="3">
    <location>
        <position position="152"/>
    </location>
</feature>
<dbReference type="Proteomes" id="UP000001194">
    <property type="component" value="Unassembled WGS sequence"/>
</dbReference>
<name>B0DFX5_LACBS</name>
<keyword evidence="4" id="KW-1185">Reference proteome</keyword>
<keyword evidence="1" id="KW-0012">Acyltransferase</keyword>
<dbReference type="RefSeq" id="XP_001882790.1">
    <property type="nucleotide sequence ID" value="XM_001882755.1"/>
</dbReference>
<dbReference type="FunCoup" id="B0DFX5">
    <property type="interactions" value="151"/>
</dbReference>
<dbReference type="PANTHER" id="PTHR13355">
    <property type="entry name" value="GLUCOSAMINE 6-PHOSPHATE N-ACETYLTRANSFERASE"/>
    <property type="match status" value="1"/>
</dbReference>
<comment type="similarity">
    <text evidence="1">Belongs to the acetyltransferase family. GNA1 subfamily.</text>
</comment>
<dbReference type="UniPathway" id="UPA00113">
    <property type="reaction ID" value="UER00529"/>
</dbReference>
<reference evidence="3 4" key="1">
    <citation type="journal article" date="2008" name="Nature">
        <title>The genome of Laccaria bicolor provides insights into mycorrhizal symbiosis.</title>
        <authorList>
            <person name="Martin F."/>
            <person name="Aerts A."/>
            <person name="Ahren D."/>
            <person name="Brun A."/>
            <person name="Danchin E.G.J."/>
            <person name="Duchaussoy F."/>
            <person name="Gibon J."/>
            <person name="Kohler A."/>
            <person name="Lindquist E."/>
            <person name="Pereda V."/>
            <person name="Salamov A."/>
            <person name="Shapiro H.J."/>
            <person name="Wuyts J."/>
            <person name="Blaudez D."/>
            <person name="Buee M."/>
            <person name="Brokstein P."/>
            <person name="Canbaeck B."/>
            <person name="Cohen D."/>
            <person name="Courty P.E."/>
            <person name="Coutinho P.M."/>
            <person name="Delaruelle C."/>
            <person name="Detter J.C."/>
            <person name="Deveau A."/>
            <person name="DiFazio S."/>
            <person name="Duplessis S."/>
            <person name="Fraissinet-Tachet L."/>
            <person name="Lucic E."/>
            <person name="Frey-Klett P."/>
            <person name="Fourrey C."/>
            <person name="Feussner I."/>
            <person name="Gay G."/>
            <person name="Grimwood J."/>
            <person name="Hoegger P.J."/>
            <person name="Jain P."/>
            <person name="Kilaru S."/>
            <person name="Labbe J."/>
            <person name="Lin Y.C."/>
            <person name="Legue V."/>
            <person name="Le Tacon F."/>
            <person name="Marmeisse R."/>
            <person name="Melayah D."/>
            <person name="Montanini B."/>
            <person name="Muratet M."/>
            <person name="Nehls U."/>
            <person name="Niculita-Hirzel H."/>
            <person name="Oudot-Le Secq M.P."/>
            <person name="Peter M."/>
            <person name="Quesneville H."/>
            <person name="Rajashekar B."/>
            <person name="Reich M."/>
            <person name="Rouhier N."/>
            <person name="Schmutz J."/>
            <person name="Yin T."/>
            <person name="Chalot M."/>
            <person name="Henrissat B."/>
            <person name="Kuees U."/>
            <person name="Lucas S."/>
            <person name="Van de Peer Y."/>
            <person name="Podila G.K."/>
            <person name="Polle A."/>
            <person name="Pukkila P.J."/>
            <person name="Richardson P.M."/>
            <person name="Rouze P."/>
            <person name="Sanders I.R."/>
            <person name="Stajich J.E."/>
            <person name="Tunlid A."/>
            <person name="Tuskan G."/>
            <person name="Grigoriev I.V."/>
        </authorList>
    </citation>
    <scope>NUCLEOTIDE SEQUENCE [LARGE SCALE GENOMIC DNA]</scope>
    <source>
        <strain evidence="4">S238N-H82 / ATCC MYA-4686</strain>
    </source>
</reference>
<dbReference type="GeneID" id="6078574"/>
<evidence type="ECO:0000256" key="1">
    <source>
        <dbReference type="RuleBase" id="RU365086"/>
    </source>
</evidence>
<dbReference type="InterPro" id="IPR039143">
    <property type="entry name" value="GNPNAT1-like"/>
</dbReference>
<dbReference type="Pfam" id="PF00583">
    <property type="entry name" value="Acetyltransf_1"/>
    <property type="match status" value="1"/>
</dbReference>
<evidence type="ECO:0000313" key="3">
    <source>
        <dbReference type="EMBL" id="EDR06418.1"/>
    </source>
</evidence>
<dbReference type="SUPFAM" id="SSF55729">
    <property type="entry name" value="Acyl-CoA N-acyltransferases (Nat)"/>
    <property type="match status" value="1"/>
</dbReference>
<evidence type="ECO:0000313" key="4">
    <source>
        <dbReference type="Proteomes" id="UP000001194"/>
    </source>
</evidence>
<dbReference type="EC" id="2.3.1.4" evidence="1"/>
<sequence>NADLELLFDPELIPADVKSQLGPDLHIRPLAKTDYTRSPHLSVLSVLTIVSDPCVEAYSAAFDKHRRSPFTYSKYFTVVIIHKPTDQIVAVGCVFIEQKCLRGLGKVGHIEDIAVNKNVQGRKLGLMVIQAPTAISEGQGCYKTILNCSDDN</sequence>
<dbReference type="InterPro" id="IPR000182">
    <property type="entry name" value="GNAT_dom"/>
</dbReference>
<protein>
    <recommendedName>
        <fullName evidence="1">Glucosamine 6-phosphate N-acetyltransferase</fullName>
        <ecNumber evidence="1">2.3.1.4</ecNumber>
    </recommendedName>
</protein>
<dbReference type="EMBL" id="DS547108">
    <property type="protein sequence ID" value="EDR06418.1"/>
    <property type="molecule type" value="Genomic_DNA"/>
</dbReference>
<dbReference type="STRING" id="486041.B0DFX5"/>
<dbReference type="GO" id="GO:0004343">
    <property type="term" value="F:glucosamine 6-phosphate N-acetyltransferase activity"/>
    <property type="evidence" value="ECO:0007669"/>
    <property type="project" value="UniProtKB-UniRule"/>
</dbReference>
<dbReference type="PANTHER" id="PTHR13355:SF11">
    <property type="entry name" value="GLUCOSAMINE 6-PHOSPHATE N-ACETYLTRANSFERASE"/>
    <property type="match status" value="1"/>
</dbReference>
<comment type="catalytic activity">
    <reaction evidence="1">
        <text>D-glucosamine 6-phosphate + acetyl-CoA = N-acetyl-D-glucosamine 6-phosphate + CoA + H(+)</text>
        <dbReference type="Rhea" id="RHEA:10292"/>
        <dbReference type="ChEBI" id="CHEBI:15378"/>
        <dbReference type="ChEBI" id="CHEBI:57287"/>
        <dbReference type="ChEBI" id="CHEBI:57288"/>
        <dbReference type="ChEBI" id="CHEBI:57513"/>
        <dbReference type="ChEBI" id="CHEBI:58725"/>
        <dbReference type="EC" id="2.3.1.4"/>
    </reaction>
</comment>
<dbReference type="InterPro" id="IPR016181">
    <property type="entry name" value="Acyl_CoA_acyltransferase"/>
</dbReference>